<dbReference type="Gene3D" id="1.25.40.10">
    <property type="entry name" value="Tetratricopeptide repeat domain"/>
    <property type="match status" value="2"/>
</dbReference>
<keyword evidence="13" id="KW-0832">Ubl conjugation</keyword>
<keyword evidence="9" id="KW-0328">Glycosyltransferase</keyword>
<evidence type="ECO:0000256" key="13">
    <source>
        <dbReference type="ARBA" id="ARBA00022843"/>
    </source>
</evidence>
<feature type="compositionally biased region" description="Basic and acidic residues" evidence="23">
    <location>
        <begin position="1183"/>
        <end position="1198"/>
    </location>
</feature>
<evidence type="ECO:0000256" key="8">
    <source>
        <dbReference type="ARBA" id="ARBA00022553"/>
    </source>
</evidence>
<feature type="repeat" description="TPR" evidence="22">
    <location>
        <begin position="266"/>
        <end position="299"/>
    </location>
</feature>
<dbReference type="PROSITE" id="PS50293">
    <property type="entry name" value="TPR_REGION"/>
    <property type="match status" value="5"/>
</dbReference>
<dbReference type="Pfam" id="PF00515">
    <property type="entry name" value="TPR_1"/>
    <property type="match status" value="1"/>
</dbReference>
<keyword evidence="15" id="KW-0007">Acetylation</keyword>
<dbReference type="Gene3D" id="3.40.50.2000">
    <property type="entry name" value="Glycogen Phosphorylase B"/>
    <property type="match status" value="1"/>
</dbReference>
<evidence type="ECO:0000256" key="11">
    <source>
        <dbReference type="ARBA" id="ARBA00022737"/>
    </source>
</evidence>
<dbReference type="InterPro" id="IPR037919">
    <property type="entry name" value="OGT"/>
</dbReference>
<sequence>MATSVGNVADSTEPTKRMLSFQGLAELAHREYQSGDFEAAERHCMQLWRQEPDNTGVLLLLSSIHFQCRRLDRSAHFSTLAIKQNPMLAEAYSNLGNVYKERGQLQEAIEHYRHALRLKPDFIDGYINLAAALVAAGDMEGADLYCVRSDLGNLLKALGRLEEAKACYLKAIETQPNFAVAWSNLGCVFNAQGEIWLAIHHFEKVSCIIFQFYHFLAVAGYLRALSLSPNHAVVHGNLACVYYEQGLIDLAIDTYRRAIELQPHFPDAYCNLANALKEKGNVSEAEECYNTALRLCPTHADSLNNLANIKREQGNIEEAVQLYRKALEVFPEFAAAHSNLASVLQQQGKLQEALMHYKEAIRISPTFADAYSNMGNTLKEMQDVQGALQCYTRAIQINPAFADAHSNLASIHKDSGNIPEAIASYRTALKLKPDFPDAYCNLAHCLQIVCDWTDYDERMKKLVSIVADQLDKNRLPSVHPHHSMLYPLSHGFRKAIAERHGNLCLDKINALHKPAFEHPKDLKASGGRLRVGYVSSDFGNHPTSHLMQSIPGMHNPEKFEVFCYALSPDDSTNFRVKVVAEAHHFTDLSQIPCNGKAADRIHQDGVHILVNMNGYTKGARNELFALRPAPIQTMWLGYPGTSGAPFMDYIISDKETSPLEVAEQYSEKLAYMPHTFFIGDHANMFPHLKKKAVIDFKSNGHIFDNRIVLNGIDLKAYLDSLPDVKVIKMKCDNNQEAAGDTNGALSMPVIPMNTAAEAIINMINQGQIQVTINGFTVSNGLATTQIFSAKEVVVSETGSLQINNKAATGEEVPRTIVVTTRSQYGLPEDSIVYCNFNQLYKIDPPTLQMWANILKRVPNSVLWLLRFPAVGEPNIQQYAQNMGVPGSRIIFSPVAPKEEHVRRGQLADVCLDTPLCNGHTTGMDVLWAGTPMVTMPAQSRQDYEDIAVKLGSDMEYLKMVRARVWKQRICSPLFNTKQYTADLERLYLQITRHAATSSPSRSVARSASPGLLSLSEDEDDPEKENQCSNRNNYRNKSLIESSDEDFDQFLVERATPKAKPTSLKPWSSAKKNSSTVLVKSSDDDDCFERFLQRVKTPNVKSKKTSESGSEDSLKNFLVDDFSSDDDFIETKASFKVPKKSNTPAAQHPLRRPLSQCDSPVFVSDSDDDDDNIVVKSTWRIRKSKPEPPPKDNKNALRCDEEDSSPSLPLPPVPSPFSLCPHKTLTSVASPKPSLSRPSKLDESTSSEEEFTSLLERLKKKNKFTGTPFSPKTTHEFNNEPPGSAPPVTRPTKPVSKSLSETPLHVKTPGKSAMLKPAVSQTEYRHGPTSRVALCKTPGCFLESLSNPGSSYSCKFKQNKEELTRRLYQLYNTSVFDSKLPIDMSVTWNKKMRKTAGYCITGQERGGGSRYARIDCRESL</sequence>
<dbReference type="PANTHER" id="PTHR44366:SF1">
    <property type="entry name" value="UDP-N-ACETYLGLUCOSAMINE--PEPTIDE N-ACETYLGLUCOSAMINYLTRANSFERASE 110 KDA SUBUNIT"/>
    <property type="match status" value="1"/>
</dbReference>
<dbReference type="Gene3D" id="3.30.720.150">
    <property type="match status" value="1"/>
</dbReference>
<dbReference type="GO" id="GO:0006325">
    <property type="term" value="P:chromatin organization"/>
    <property type="evidence" value="ECO:0007669"/>
    <property type="project" value="UniProtKB-KW"/>
</dbReference>
<evidence type="ECO:0000256" key="5">
    <source>
        <dbReference type="ARBA" id="ARBA00011970"/>
    </source>
</evidence>
<evidence type="ECO:0000256" key="23">
    <source>
        <dbReference type="SAM" id="MobiDB-lite"/>
    </source>
</evidence>
<dbReference type="InterPro" id="IPR019734">
    <property type="entry name" value="TPR_rpt"/>
</dbReference>
<dbReference type="FunFam" id="1.25.40.10:FF:000013">
    <property type="entry name" value="UDP-N-acetylglucosamine--peptide N-acetylglucosaminyltransferase 110 kDa subunit"/>
    <property type="match status" value="1"/>
</dbReference>
<proteinExistence type="inferred from homology"/>
<evidence type="ECO:0000256" key="19">
    <source>
        <dbReference type="ARBA" id="ARBA00023242"/>
    </source>
</evidence>
<evidence type="ECO:0000256" key="10">
    <source>
        <dbReference type="ARBA" id="ARBA00022679"/>
    </source>
</evidence>
<evidence type="ECO:0000259" key="24">
    <source>
        <dbReference type="Pfam" id="PF13844"/>
    </source>
</evidence>
<feature type="compositionally biased region" description="Low complexity" evidence="23">
    <location>
        <begin position="998"/>
        <end position="1009"/>
    </location>
</feature>
<evidence type="ECO:0000256" key="21">
    <source>
        <dbReference type="ARBA" id="ARBA00031470"/>
    </source>
</evidence>
<evidence type="ECO:0000256" key="7">
    <source>
        <dbReference type="ARBA" id="ARBA00022490"/>
    </source>
</evidence>
<dbReference type="GO" id="GO:0005737">
    <property type="term" value="C:cytoplasm"/>
    <property type="evidence" value="ECO:0007669"/>
    <property type="project" value="UniProtKB-SubCell"/>
</dbReference>
<keyword evidence="16" id="KW-0090">Biological rhythms</keyword>
<reference evidence="25 26" key="1">
    <citation type="submission" date="2019-08" db="EMBL/GenBank/DDBJ databases">
        <title>A chromosome-level genome assembly, high-density linkage maps, and genome scans reveal the genomic architecture of hybrid incompatibilities underlying speciation via character displacement in darters (Percidae: Etheostominae).</title>
        <authorList>
            <person name="Moran R.L."/>
            <person name="Catchen J.M."/>
            <person name="Fuller R.C."/>
        </authorList>
    </citation>
    <scope>NUCLEOTIDE SEQUENCE [LARGE SCALE GENOMIC DNA]</scope>
    <source>
        <strain evidence="25">EspeVRDwgs_2016</strain>
        <tissue evidence="25">Muscle</tissue>
    </source>
</reference>
<dbReference type="PROSITE" id="PS50005">
    <property type="entry name" value="TPR"/>
    <property type="match status" value="8"/>
</dbReference>
<evidence type="ECO:0000256" key="1">
    <source>
        <dbReference type="ARBA" id="ARBA00004123"/>
    </source>
</evidence>
<keyword evidence="17" id="KW-0446">Lipid-binding</keyword>
<dbReference type="SUPFAM" id="SSF48452">
    <property type="entry name" value="TPR-like"/>
    <property type="match status" value="3"/>
</dbReference>
<keyword evidence="8" id="KW-0597">Phosphoprotein</keyword>
<keyword evidence="7" id="KW-0963">Cytoplasm</keyword>
<keyword evidence="26" id="KW-1185">Reference proteome</keyword>
<evidence type="ECO:0000256" key="14">
    <source>
        <dbReference type="ARBA" id="ARBA00022853"/>
    </source>
</evidence>
<evidence type="ECO:0000256" key="17">
    <source>
        <dbReference type="ARBA" id="ARBA00023121"/>
    </source>
</evidence>
<dbReference type="Gene3D" id="3.40.50.11380">
    <property type="match status" value="1"/>
</dbReference>
<comment type="pathway">
    <text evidence="3">Protein modification; protein glycosylation.</text>
</comment>
<feature type="domain" description="O-GlcNAc transferase C-terminal" evidence="24">
    <location>
        <begin position="449"/>
        <end position="938"/>
    </location>
</feature>
<dbReference type="FunFam" id="1.25.40.10:FF:000019">
    <property type="entry name" value="UDP-N-acetylglucosamine--peptide N-acetylglucosaminyltransferase 110 kDa subunit"/>
    <property type="match status" value="1"/>
</dbReference>
<feature type="repeat" description="TPR" evidence="22">
    <location>
        <begin position="145"/>
        <end position="178"/>
    </location>
</feature>
<dbReference type="EMBL" id="VOFY01000010">
    <property type="protein sequence ID" value="KAA8589056.1"/>
    <property type="molecule type" value="Genomic_DNA"/>
</dbReference>
<dbReference type="GO" id="GO:0005634">
    <property type="term" value="C:nucleus"/>
    <property type="evidence" value="ECO:0007669"/>
    <property type="project" value="UniProtKB-SubCell"/>
</dbReference>
<evidence type="ECO:0000256" key="22">
    <source>
        <dbReference type="PROSITE-ProRule" id="PRU00339"/>
    </source>
</evidence>
<dbReference type="Proteomes" id="UP000327493">
    <property type="component" value="Chromosome 10"/>
</dbReference>
<dbReference type="GO" id="GO:0006493">
    <property type="term" value="P:protein O-linked glycosylation"/>
    <property type="evidence" value="ECO:0007669"/>
    <property type="project" value="InterPro"/>
</dbReference>
<keyword evidence="11" id="KW-0677">Repeat</keyword>
<feature type="region of interest" description="Disordered" evidence="23">
    <location>
        <begin position="998"/>
        <end position="1034"/>
    </location>
</feature>
<name>A0A5J5D8V2_9PERO</name>
<comment type="similarity">
    <text evidence="4">Belongs to the glycosyltransferase 41 family. O-GlcNAc transferase subfamily.</text>
</comment>
<feature type="repeat" description="TPR" evidence="22">
    <location>
        <begin position="334"/>
        <end position="367"/>
    </location>
</feature>
<gene>
    <name evidence="25" type="ORF">FQN60_010401</name>
</gene>
<evidence type="ECO:0000256" key="3">
    <source>
        <dbReference type="ARBA" id="ARBA00004922"/>
    </source>
</evidence>
<feature type="repeat" description="TPR" evidence="22">
    <location>
        <begin position="300"/>
        <end position="333"/>
    </location>
</feature>
<dbReference type="InterPro" id="IPR011990">
    <property type="entry name" value="TPR-like_helical_dom_sf"/>
</dbReference>
<dbReference type="InterPro" id="IPR029489">
    <property type="entry name" value="OGT/SEC/SPY_C"/>
</dbReference>
<dbReference type="GO" id="GO:0048511">
    <property type="term" value="P:rhythmic process"/>
    <property type="evidence" value="ECO:0007669"/>
    <property type="project" value="UniProtKB-KW"/>
</dbReference>
<dbReference type="EC" id="2.4.1.255" evidence="5"/>
<dbReference type="FunFam" id="3.40.50.11380:FF:000001">
    <property type="entry name" value="UDP-N-acetylglucosamine--peptide N-acetylglucosaminyltransferase 110 kDa subunit"/>
    <property type="match status" value="1"/>
</dbReference>
<dbReference type="GO" id="GO:0097363">
    <property type="term" value="F:protein O-acetylglucosaminyltransferase activity"/>
    <property type="evidence" value="ECO:0007669"/>
    <property type="project" value="UniProtKB-EC"/>
</dbReference>
<evidence type="ECO:0000313" key="26">
    <source>
        <dbReference type="Proteomes" id="UP000327493"/>
    </source>
</evidence>
<comment type="subcellular location">
    <subcellularLocation>
        <location evidence="2">Cytoplasm</location>
    </subcellularLocation>
    <subcellularLocation>
        <location evidence="1">Nucleus</location>
    </subcellularLocation>
</comment>
<dbReference type="SMART" id="SM00028">
    <property type="entry name" value="TPR"/>
    <property type="match status" value="10"/>
</dbReference>
<feature type="region of interest" description="Disordered" evidence="23">
    <location>
        <begin position="1262"/>
        <end position="1308"/>
    </location>
</feature>
<keyword evidence="10" id="KW-0808">Transferase</keyword>
<feature type="repeat" description="TPR" evidence="22">
    <location>
        <begin position="89"/>
        <end position="122"/>
    </location>
</feature>
<evidence type="ECO:0000256" key="4">
    <source>
        <dbReference type="ARBA" id="ARBA00005386"/>
    </source>
</evidence>
<keyword evidence="12 22" id="KW-0802">TPR repeat</keyword>
<dbReference type="GO" id="GO:0008289">
    <property type="term" value="F:lipid binding"/>
    <property type="evidence" value="ECO:0007669"/>
    <property type="project" value="UniProtKB-KW"/>
</dbReference>
<dbReference type="FunFam" id="3.30.720.150:FF:000001">
    <property type="entry name" value="UDP-N-acetylglucosamine--peptide N-acetylglucosaminyltransferase 110 kDa subunit"/>
    <property type="match status" value="1"/>
</dbReference>
<keyword evidence="18" id="KW-0325">Glycoprotein</keyword>
<feature type="repeat" description="TPR" evidence="22">
    <location>
        <begin position="368"/>
        <end position="401"/>
    </location>
</feature>
<accession>A0A5J5D8V2</accession>
<protein>
    <recommendedName>
        <fullName evidence="6">UDP-N-acetylglucosamine--peptide N-acetylglucosaminyltransferase 110 kDa subunit</fullName>
        <ecNumber evidence="5">2.4.1.255</ecNumber>
    </recommendedName>
    <alternativeName>
        <fullName evidence="20">O-GlcNAc transferase subunit p110</fullName>
    </alternativeName>
    <alternativeName>
        <fullName evidence="21">O-linked N-acetylglucosamine transferase 110 kDa subunit</fullName>
    </alternativeName>
</protein>
<evidence type="ECO:0000256" key="6">
    <source>
        <dbReference type="ARBA" id="ARBA00015782"/>
    </source>
</evidence>
<evidence type="ECO:0000256" key="15">
    <source>
        <dbReference type="ARBA" id="ARBA00022990"/>
    </source>
</evidence>
<feature type="repeat" description="TPR" evidence="22">
    <location>
        <begin position="232"/>
        <end position="265"/>
    </location>
</feature>
<keyword evidence="14" id="KW-0156">Chromatin regulator</keyword>
<evidence type="ECO:0000313" key="25">
    <source>
        <dbReference type="EMBL" id="KAA8589056.1"/>
    </source>
</evidence>
<keyword evidence="19" id="KW-0539">Nucleus</keyword>
<organism evidence="25 26">
    <name type="scientific">Etheostoma spectabile</name>
    <name type="common">orangethroat darter</name>
    <dbReference type="NCBI Taxonomy" id="54343"/>
    <lineage>
        <taxon>Eukaryota</taxon>
        <taxon>Metazoa</taxon>
        <taxon>Chordata</taxon>
        <taxon>Craniata</taxon>
        <taxon>Vertebrata</taxon>
        <taxon>Euteleostomi</taxon>
        <taxon>Actinopterygii</taxon>
        <taxon>Neopterygii</taxon>
        <taxon>Teleostei</taxon>
        <taxon>Neoteleostei</taxon>
        <taxon>Acanthomorphata</taxon>
        <taxon>Eupercaria</taxon>
        <taxon>Perciformes</taxon>
        <taxon>Percoidei</taxon>
        <taxon>Percidae</taxon>
        <taxon>Etheostomatinae</taxon>
        <taxon>Etheostoma</taxon>
    </lineage>
</organism>
<dbReference type="Pfam" id="PF13414">
    <property type="entry name" value="TPR_11"/>
    <property type="match status" value="4"/>
</dbReference>
<evidence type="ECO:0000256" key="20">
    <source>
        <dbReference type="ARBA" id="ARBA00029769"/>
    </source>
</evidence>
<evidence type="ECO:0000256" key="18">
    <source>
        <dbReference type="ARBA" id="ARBA00023180"/>
    </source>
</evidence>
<evidence type="ECO:0000256" key="16">
    <source>
        <dbReference type="ARBA" id="ARBA00023108"/>
    </source>
</evidence>
<evidence type="ECO:0000256" key="12">
    <source>
        <dbReference type="ARBA" id="ARBA00022803"/>
    </source>
</evidence>
<feature type="region of interest" description="Disordered" evidence="23">
    <location>
        <begin position="1138"/>
        <end position="1247"/>
    </location>
</feature>
<evidence type="ECO:0000256" key="9">
    <source>
        <dbReference type="ARBA" id="ARBA00022676"/>
    </source>
</evidence>
<comment type="caution">
    <text evidence="25">The sequence shown here is derived from an EMBL/GenBank/DDBJ whole genome shotgun (WGS) entry which is preliminary data.</text>
</comment>
<evidence type="ECO:0000256" key="2">
    <source>
        <dbReference type="ARBA" id="ARBA00004496"/>
    </source>
</evidence>
<feature type="repeat" description="TPR" evidence="22">
    <location>
        <begin position="402"/>
        <end position="435"/>
    </location>
</feature>
<dbReference type="PANTHER" id="PTHR44366">
    <property type="entry name" value="UDP-N-ACETYLGLUCOSAMINE--PEPTIDE N-ACETYLGLUCOSAMINYLTRANSFERASE 110 KDA SUBUNIT"/>
    <property type="match status" value="1"/>
</dbReference>
<dbReference type="Pfam" id="PF13424">
    <property type="entry name" value="TPR_12"/>
    <property type="match status" value="1"/>
</dbReference>
<dbReference type="Pfam" id="PF13844">
    <property type="entry name" value="Glyco_transf_41"/>
    <property type="match status" value="1"/>
</dbReference>
<dbReference type="UniPathway" id="UPA00378"/>